<dbReference type="InterPro" id="IPR014593">
    <property type="entry name" value="UCP034961_SH3_2"/>
</dbReference>
<gene>
    <name evidence="4" type="ORF">ACFSOY_19240</name>
</gene>
<evidence type="ECO:0000259" key="3">
    <source>
        <dbReference type="Pfam" id="PF07653"/>
    </source>
</evidence>
<feature type="domain" description="SH3" evidence="3">
    <location>
        <begin position="6"/>
        <end position="60"/>
    </location>
</feature>
<dbReference type="InterPro" id="IPR036028">
    <property type="entry name" value="SH3-like_dom_sf"/>
</dbReference>
<dbReference type="Proteomes" id="UP001597343">
    <property type="component" value="Unassembled WGS sequence"/>
</dbReference>
<proteinExistence type="predicted"/>
<dbReference type="RefSeq" id="WP_386049468.1">
    <property type="nucleotide sequence ID" value="NZ_JBHUIO010000011.1"/>
</dbReference>
<dbReference type="PIRSF" id="PIRSF034961">
    <property type="entry name" value="UCP034961_SH3_2"/>
    <property type="match status" value="1"/>
</dbReference>
<reference evidence="5" key="1">
    <citation type="journal article" date="2019" name="Int. J. Syst. Evol. Microbiol.">
        <title>The Global Catalogue of Microorganisms (GCM) 10K type strain sequencing project: providing services to taxonomists for standard genome sequencing and annotation.</title>
        <authorList>
            <consortium name="The Broad Institute Genomics Platform"/>
            <consortium name="The Broad Institute Genome Sequencing Center for Infectious Disease"/>
            <person name="Wu L."/>
            <person name="Ma J."/>
        </authorList>
    </citation>
    <scope>NUCLEOTIDE SEQUENCE [LARGE SCALE GENOMIC DNA]</scope>
    <source>
        <strain evidence="5">CGMCC 1.13574</strain>
    </source>
</reference>
<dbReference type="SUPFAM" id="SSF50044">
    <property type="entry name" value="SH3-domain"/>
    <property type="match status" value="2"/>
</dbReference>
<comment type="caution">
    <text evidence="4">The sequence shown here is derived from an EMBL/GenBank/DDBJ whole genome shotgun (WGS) entry which is preliminary data.</text>
</comment>
<protein>
    <submittedName>
        <fullName evidence="4">SH3 domain-containing protein</fullName>
    </submittedName>
</protein>
<accession>A0ABW5A2D1</accession>
<name>A0ABW5A2D1_9BACL</name>
<organism evidence="4 5">
    <name type="scientific">Tumebacillus lipolyticus</name>
    <dbReference type="NCBI Taxonomy" id="1280370"/>
    <lineage>
        <taxon>Bacteria</taxon>
        <taxon>Bacillati</taxon>
        <taxon>Bacillota</taxon>
        <taxon>Bacilli</taxon>
        <taxon>Bacillales</taxon>
        <taxon>Alicyclobacillaceae</taxon>
        <taxon>Tumebacillus</taxon>
    </lineage>
</organism>
<evidence type="ECO:0000256" key="1">
    <source>
        <dbReference type="ARBA" id="ARBA00022443"/>
    </source>
</evidence>
<feature type="region of interest" description="Disordered" evidence="2">
    <location>
        <begin position="107"/>
        <end position="128"/>
    </location>
</feature>
<dbReference type="Pfam" id="PF07653">
    <property type="entry name" value="SH3_2"/>
    <property type="match status" value="2"/>
</dbReference>
<sequence length="128" mass="14577">MKYEITKSHRSNYPNPITLSKGQVVRVGKRYEGPENWPDWLYCTTLDQTLKGWVPEQIIRQEQEVGVILEAYTAKELDVEVGEAVVGSQELNGWVWCQKLSDGEEGWVPQENMSPLADSEDIQHAPCT</sequence>
<evidence type="ECO:0000313" key="5">
    <source>
        <dbReference type="Proteomes" id="UP001597343"/>
    </source>
</evidence>
<evidence type="ECO:0000256" key="2">
    <source>
        <dbReference type="SAM" id="MobiDB-lite"/>
    </source>
</evidence>
<dbReference type="EMBL" id="JBHUIO010000011">
    <property type="protein sequence ID" value="MFD2172105.1"/>
    <property type="molecule type" value="Genomic_DNA"/>
</dbReference>
<evidence type="ECO:0000313" key="4">
    <source>
        <dbReference type="EMBL" id="MFD2172105.1"/>
    </source>
</evidence>
<keyword evidence="5" id="KW-1185">Reference proteome</keyword>
<dbReference type="InterPro" id="IPR001452">
    <property type="entry name" value="SH3_domain"/>
</dbReference>
<feature type="domain" description="SH3" evidence="3">
    <location>
        <begin position="71"/>
        <end position="115"/>
    </location>
</feature>
<keyword evidence="1" id="KW-0728">SH3 domain</keyword>